<evidence type="ECO:0000256" key="13">
    <source>
        <dbReference type="PROSITE-ProRule" id="PRU00460"/>
    </source>
</evidence>
<feature type="coiled-coil region" evidence="14">
    <location>
        <begin position="1272"/>
        <end position="1332"/>
    </location>
</feature>
<dbReference type="SUPFAM" id="SSF57196">
    <property type="entry name" value="EGF/Laminin"/>
    <property type="match status" value="10"/>
</dbReference>
<dbReference type="GO" id="GO:0030155">
    <property type="term" value="P:regulation of cell adhesion"/>
    <property type="evidence" value="ECO:0007669"/>
    <property type="project" value="InterPro"/>
</dbReference>
<evidence type="ECO:0000256" key="1">
    <source>
        <dbReference type="ARBA" id="ARBA00004302"/>
    </source>
</evidence>
<feature type="domain" description="Laminin EGF-like" evidence="16">
    <location>
        <begin position="983"/>
        <end position="1029"/>
    </location>
</feature>
<dbReference type="PROSITE" id="PS50025">
    <property type="entry name" value="LAM_G_DOMAIN"/>
    <property type="match status" value="5"/>
</dbReference>
<keyword evidence="6" id="KW-0084">Basement membrane</keyword>
<dbReference type="PROSITE" id="PS01248">
    <property type="entry name" value="EGF_LAM_1"/>
    <property type="match status" value="5"/>
</dbReference>
<dbReference type="FunFam" id="2.10.25.10:FF:000051">
    <property type="entry name" value="Laminin subunit alpha 4"/>
    <property type="match status" value="1"/>
</dbReference>
<feature type="domain" description="Laminin G" evidence="15">
    <location>
        <begin position="2019"/>
        <end position="2187"/>
    </location>
</feature>
<evidence type="ECO:0000256" key="14">
    <source>
        <dbReference type="SAM" id="Coils"/>
    </source>
</evidence>
<dbReference type="SMART" id="SM00180">
    <property type="entry name" value="EGF_Lam"/>
    <property type="match status" value="11"/>
</dbReference>
<evidence type="ECO:0000313" key="19">
    <source>
        <dbReference type="Proteomes" id="UP001154078"/>
    </source>
</evidence>
<gene>
    <name evidence="18" type="ORF">MELIAE_LOCUS1161</name>
</gene>
<evidence type="ECO:0000256" key="10">
    <source>
        <dbReference type="ARBA" id="ARBA00023180"/>
    </source>
</evidence>
<dbReference type="PANTHER" id="PTHR10574">
    <property type="entry name" value="NETRIN/LAMININ-RELATED"/>
    <property type="match status" value="1"/>
</dbReference>
<dbReference type="InterPro" id="IPR050440">
    <property type="entry name" value="Laminin/Netrin_ECM"/>
</dbReference>
<keyword evidence="5" id="KW-0677">Repeat</keyword>
<keyword evidence="4" id="KW-0732">Signal</keyword>
<dbReference type="InterPro" id="IPR000034">
    <property type="entry name" value="Laminin_IV"/>
</dbReference>
<dbReference type="Pfam" id="PF02210">
    <property type="entry name" value="Laminin_G_2"/>
    <property type="match status" value="4"/>
</dbReference>
<dbReference type="Pfam" id="PF24973">
    <property type="entry name" value="EGF_LMN_ATRN"/>
    <property type="match status" value="1"/>
</dbReference>
<feature type="disulfide bond" evidence="13">
    <location>
        <begin position="348"/>
        <end position="360"/>
    </location>
</feature>
<keyword evidence="9 13" id="KW-1015">Disulfide bond</keyword>
<dbReference type="GO" id="GO:0005604">
    <property type="term" value="C:basement membrane"/>
    <property type="evidence" value="ECO:0007669"/>
    <property type="project" value="UniProtKB-SubCell"/>
</dbReference>
<dbReference type="SUPFAM" id="SSF49899">
    <property type="entry name" value="Concanavalin A-like lectins/glucanases"/>
    <property type="match status" value="5"/>
</dbReference>
<evidence type="ECO:0000256" key="11">
    <source>
        <dbReference type="ARBA" id="ARBA00023292"/>
    </source>
</evidence>
<keyword evidence="8 14" id="KW-0175">Coiled coil</keyword>
<feature type="disulfide bond" evidence="13">
    <location>
        <begin position="907"/>
        <end position="916"/>
    </location>
</feature>
<dbReference type="GO" id="GO:0030334">
    <property type="term" value="P:regulation of cell migration"/>
    <property type="evidence" value="ECO:0007669"/>
    <property type="project" value="InterPro"/>
</dbReference>
<dbReference type="SMART" id="SM00281">
    <property type="entry name" value="LamB"/>
    <property type="match status" value="1"/>
</dbReference>
<organism evidence="18 19">
    <name type="scientific">Brassicogethes aeneus</name>
    <name type="common">Rape pollen beetle</name>
    <name type="synonym">Meligethes aeneus</name>
    <dbReference type="NCBI Taxonomy" id="1431903"/>
    <lineage>
        <taxon>Eukaryota</taxon>
        <taxon>Metazoa</taxon>
        <taxon>Ecdysozoa</taxon>
        <taxon>Arthropoda</taxon>
        <taxon>Hexapoda</taxon>
        <taxon>Insecta</taxon>
        <taxon>Pterygota</taxon>
        <taxon>Neoptera</taxon>
        <taxon>Endopterygota</taxon>
        <taxon>Coleoptera</taxon>
        <taxon>Polyphaga</taxon>
        <taxon>Cucujiformia</taxon>
        <taxon>Nitidulidae</taxon>
        <taxon>Meligethinae</taxon>
        <taxon>Brassicogethes</taxon>
    </lineage>
</organism>
<feature type="domain" description="Laminin EGF-like" evidence="16">
    <location>
        <begin position="394"/>
        <end position="438"/>
    </location>
</feature>
<keyword evidence="7" id="KW-0130">Cell adhesion</keyword>
<dbReference type="PRINTS" id="PR00011">
    <property type="entry name" value="EGFLAMININ"/>
</dbReference>
<dbReference type="Proteomes" id="UP001154078">
    <property type="component" value="Chromosome 1"/>
</dbReference>
<sequence length="2636" mass="296032">MKNIREFFEDRHHLAKIDVLNRVPLLNEAQNNIKYNLTVTKPGLYIILVNYITPLTNEQTHMISLKIDQNYGQNMGHLKLHNCPYTHMCRQVVLDSQGGVGIFKVDTNNFPIELKSENANVGIHSIYTIPSELWSLEYIKPSPVCIKMDGKCIVSEFRNPSESKTIQFDSEEVMRLPVGKNNNTTYVWLSTKEKAIDLKGKVSTPGPYTFIVHYYQPDFPEFDLSVIIQNGQFYEAKVPIKHCPSKSGCRSTVEQVDGNNKFYLTENFMATLKIHSDTKNVFLNYLIVTPADFYSEKNLEEEEELDRSGEFIKNCANNNFNIDTTRKGFCRDSVFSITAAHNVGALPCQCDFHGSLSFECEKFGGQCLCKPHIIGRKCEACRTGYYGFPDCKPCECPSTAYCEPETGQCICPRNVIGEKCDKCDKLTYGFDSLIGCEECNCHPLGIEKTTQCDLLNGSCACKENVEGRTCSTCKPGFYAFPHCESCDCNPIGTNPEICAQDTAECFCKKNVVGPQCDYCREGTYNLDVHNEDGCTECFCFGKTSNCMSSMYSKFIIKYTQNWKIVSIKLNGILEISNINVPLEYFDEAIGADFTTADLNTTNLYFSAPSAYIGKMLLSYGGYLNYTIFYTIGEFGSAVNGADIILKGANSYLTYSSLEQPAVSQEYQGFVQILESNFNLPHGVPSKKEHIMEILRDLRGIYIRATYWTASITTRIINPILESAIYEEDSRVYRSKAVTVEQCRCPPNYQGLSCEECAPGYYRIQSGSHGGYCQPCVCHGHATECDVNTGVCLNCTHNTKGDHCEVCEIGYHGNALGGTPNDCLICACPLPSTSNNFANSCDVSNDGERISCECEHGYIGARCQSCLPGFYGQPEQPGDFCKACQCSGNINIDEPGSCDTITGECLKCLNNTFGVACALCKPGFFGDAVNRKDCQACICDKLGINHCDSSTGTCICKPNVVGEKCDRCDVEHFGFDSGRGCSPCNCSSASDSSQCDDTTGQCKCKSGVTGTTCNRCQAGYWNYTSDGCISCRCKSEFSQGVSCNPRTGQCECMPGVIGEKCDQCPYRWVFTPSYGCHECDNCHYALLDTVDNFGALIDPIIIEFDSTNSGYFTRRRLESMEDLFKKIRPMMDDVDPRQIHIKDYLNEIESLEHDLKNLNRKSNYSLENSETLNKHSEQLHDQISELYDDILQAEEDANIAVDEIAQITFQLNDDFGTEIENAIQEGQNTFNQIKLYNLTSNEVDATKQLRKVNELLKNIINFKLPSDGMLGDVEFIKEDLNKFKAKLDDIYNNTQYSINNAMEAERVIRKTGKDHVKAKLESIENQVDLSKSNILKSENLLSNATQLMDLALLTLSEVQELPDVLDARNTEFNSYLDSYKAIDNIYNKQPIVEERAGNLSLEAQEWSEVFSENKETEDAVKAGNAYRDIIKTVNNSRSAAEESRSDTSRANSILTDISDKTYEADSKSSDILFKAHSLKTNSEDKLGPILYNVQDEFLPIKEEFDRNVDLLKELIKNLDNTQYKSLDMAYINASEQSQTAGNIISDIKELNVDFQELPNETNMVETLPKDHDELRRNLLLTDKQVVSVNDKLPDIINRVVYFPKMENAQKHKIDRIQSKIKKLNQQIELARDIANKVKVGVRFYPNTTLELKNPDNIEQLTTSVKISGYFRTPKRDGLIFYLGNPNGTNLPKTKSDDYMALVIVNGYATLKFDLGNGPDQLINEKYVSDNVWYQFIIERIGHYATVTIREEIDRKEVFTKAEKPITGHYSIFNLDKEKSKLFVGSFPPTNYEIQKEISEFNSLEGEIEDFVIGDRPISLWNFNQGYENNHGAMERDKLVDLEPSTGFRFNGNGYAILNARSYPIRHKSDIHLAFKTFASEGLLFLAGNSNTFIALELRNGKVLYQYNLGTETKKFYTSKTYNDGRWHKINAVREGTKGKLIVDGEVERDVSKQIAGSSIEAIETISFGGYPNKHNYVDVTHIKYDGCINNVTIMGQTVDLRVNIKTFDVLPGCPEKFAPMVSFTNKRPGYIGWNRLSISNDFKAALKFKTKEKDGIIFYVTDSEQTAGISLSLVDGRLKIISQKIELISKDTFNDMKWHVVSMMHNEKELRVDFDDYGYKVTDAPPPPLHILYGHMYVGGLPTKIKPLASMVGSTVQFSGCITDLTVNGAVKNFANSTEKSNEYLASCVLDKTELENLDVHKLPVLPPLPDWDFGTTLEPELTTGNPFKDRGKSRGDGGHDFVPSFGHNISATKIDEYQPSTSKPPLKVGCALPLEPTYEGESNGYRFGIKEESRLEYLVPRGKFRKQCDFDLKIKTAENNGIILFVSDQANNDQYLALLIKDGYLIFTFNTSKGPVLIKTNNKYNDDKLHLVQLSRDEKNGKLVIDNTENLNYNGEFEAALDLKPPFYVGGIPSKFYNVVFNKLNITNTFSGCVQYLRMNGKPMENPEEHNVTPCSDNVEYGTFFAGDGYVKLKERFKVGIEFDVKMDIKPRDVSGVILAVHGKKDYFVIELIDGVLQATVDNGKKPFKAFSKTSKYHLCDGNWHSIQAVKSKNVITLSVDSVFTQPQLGDRHDLSTDTGSALFLGGHRFIKRIRGIQTKKPYIGCIRNIHINNEPAEIIPSMIVGKVYAGSCRTN</sequence>
<feature type="disulfide bond" evidence="13">
    <location>
        <begin position="794"/>
        <end position="803"/>
    </location>
</feature>
<dbReference type="GO" id="GO:0009887">
    <property type="term" value="P:animal organ morphogenesis"/>
    <property type="evidence" value="ECO:0007669"/>
    <property type="project" value="TreeGrafter"/>
</dbReference>
<feature type="disulfide bond" evidence="13">
    <location>
        <begin position="1003"/>
        <end position="1012"/>
    </location>
</feature>
<dbReference type="Pfam" id="PF06009">
    <property type="entry name" value="Laminin_II"/>
    <property type="match status" value="1"/>
</dbReference>
<dbReference type="FunFam" id="2.10.25.10:FF:000407">
    <property type="entry name" value="Laminin subunit alpha-3"/>
    <property type="match status" value="1"/>
</dbReference>
<feature type="domain" description="Laminin IV type A" evidence="17">
    <location>
        <begin position="557"/>
        <end position="741"/>
    </location>
</feature>
<feature type="domain" description="Laminin EGF-like" evidence="16">
    <location>
        <begin position="486"/>
        <end position="536"/>
    </location>
</feature>
<reference evidence="18" key="1">
    <citation type="submission" date="2021-12" db="EMBL/GenBank/DDBJ databases">
        <authorList>
            <person name="King R."/>
        </authorList>
    </citation>
    <scope>NUCLEOTIDE SEQUENCE</scope>
</reference>
<feature type="disulfide bond" evidence="13">
    <location>
        <begin position="488"/>
        <end position="505"/>
    </location>
</feature>
<feature type="disulfide bond" evidence="13">
    <location>
        <begin position="955"/>
        <end position="964"/>
    </location>
</feature>
<feature type="disulfide bond" evidence="13">
    <location>
        <begin position="411"/>
        <end position="420"/>
    </location>
</feature>
<name>A0A9P0ASK9_BRAAE</name>
<comment type="subcellular location">
    <subcellularLocation>
        <location evidence="1">Secreted</location>
        <location evidence="1">Extracellular space</location>
        <location evidence="1">Extracellular matrix</location>
        <location evidence="1">Basement membrane</location>
    </subcellularLocation>
</comment>
<feature type="domain" description="Laminin EGF-like" evidence="16">
    <location>
        <begin position="348"/>
        <end position="393"/>
    </location>
</feature>
<feature type="disulfide bond" evidence="12">
    <location>
        <begin position="2160"/>
        <end position="2187"/>
    </location>
</feature>
<dbReference type="InterPro" id="IPR002049">
    <property type="entry name" value="LE_dom"/>
</dbReference>
<dbReference type="Pfam" id="PF06008">
    <property type="entry name" value="Laminin_I"/>
    <property type="match status" value="1"/>
</dbReference>
<dbReference type="SMART" id="SM00181">
    <property type="entry name" value="EGF"/>
    <property type="match status" value="5"/>
</dbReference>
<evidence type="ECO:0000256" key="3">
    <source>
        <dbReference type="ARBA" id="ARBA00022530"/>
    </source>
</evidence>
<dbReference type="InterPro" id="IPR009254">
    <property type="entry name" value="Laminin_aI"/>
</dbReference>
<dbReference type="FunFam" id="2.10.25.10:FF:000106">
    <property type="entry name" value="Heparan sulfate proteoglycan 2"/>
    <property type="match status" value="1"/>
</dbReference>
<evidence type="ECO:0008006" key="20">
    <source>
        <dbReference type="Google" id="ProtNLM"/>
    </source>
</evidence>
<dbReference type="Pfam" id="PF00053">
    <property type="entry name" value="EGF_laminin"/>
    <property type="match status" value="9"/>
</dbReference>
<feature type="domain" description="Laminin EGF-like" evidence="16">
    <location>
        <begin position="883"/>
        <end position="935"/>
    </location>
</feature>
<evidence type="ECO:0000256" key="12">
    <source>
        <dbReference type="PROSITE-ProRule" id="PRU00122"/>
    </source>
</evidence>
<dbReference type="GO" id="GO:0009888">
    <property type="term" value="P:tissue development"/>
    <property type="evidence" value="ECO:0007669"/>
    <property type="project" value="TreeGrafter"/>
</dbReference>
<dbReference type="Pfam" id="PF00054">
    <property type="entry name" value="Laminin_G_1"/>
    <property type="match status" value="1"/>
</dbReference>
<dbReference type="GO" id="GO:0007155">
    <property type="term" value="P:cell adhesion"/>
    <property type="evidence" value="ECO:0007669"/>
    <property type="project" value="UniProtKB-KW"/>
</dbReference>
<evidence type="ECO:0000256" key="9">
    <source>
        <dbReference type="ARBA" id="ARBA00023157"/>
    </source>
</evidence>
<dbReference type="Pfam" id="PF00052">
    <property type="entry name" value="Laminin_B"/>
    <property type="match status" value="1"/>
</dbReference>
<dbReference type="InterPro" id="IPR013320">
    <property type="entry name" value="ConA-like_dom_sf"/>
</dbReference>
<accession>A0A9P0ASK9</accession>
<feature type="domain" description="Laminin G" evidence="15">
    <location>
        <begin position="2284"/>
        <end position="2455"/>
    </location>
</feature>
<feature type="disulfide bond" evidence="12">
    <location>
        <begin position="2606"/>
        <end position="2633"/>
    </location>
</feature>
<evidence type="ECO:0000256" key="6">
    <source>
        <dbReference type="ARBA" id="ARBA00022869"/>
    </source>
</evidence>
<evidence type="ECO:0000259" key="16">
    <source>
        <dbReference type="PROSITE" id="PS50027"/>
    </source>
</evidence>
<feature type="domain" description="Laminin EGF-like" evidence="16">
    <location>
        <begin position="936"/>
        <end position="982"/>
    </location>
</feature>
<feature type="disulfide bond" evidence="13">
    <location>
        <begin position="507"/>
        <end position="516"/>
    </location>
</feature>
<feature type="coiled-coil region" evidence="14">
    <location>
        <begin position="1605"/>
        <end position="1632"/>
    </location>
</feature>
<dbReference type="InterPro" id="IPR001791">
    <property type="entry name" value="Laminin_G"/>
</dbReference>
<keyword evidence="2" id="KW-0964">Secreted</keyword>
<feature type="disulfide bond" evidence="13">
    <location>
        <begin position="486"/>
        <end position="498"/>
    </location>
</feature>
<comment type="caution">
    <text evidence="13">Lacks conserved residue(s) required for the propagation of feature annotation.</text>
</comment>
<dbReference type="InterPro" id="IPR010307">
    <property type="entry name" value="Laminin_dom_II"/>
</dbReference>
<feature type="domain" description="Laminin G" evidence="15">
    <location>
        <begin position="1843"/>
        <end position="2012"/>
    </location>
</feature>
<feature type="domain" description="Laminin EGF-like" evidence="16">
    <location>
        <begin position="775"/>
        <end position="824"/>
    </location>
</feature>
<dbReference type="Gene3D" id="2.10.25.10">
    <property type="entry name" value="Laminin"/>
    <property type="match status" value="11"/>
</dbReference>
<dbReference type="FunFam" id="2.10.25.10:FF:000082">
    <property type="entry name" value="Laminin subunit alpha 1"/>
    <property type="match status" value="1"/>
</dbReference>
<dbReference type="FunFam" id="2.10.25.10:FF:000074">
    <property type="entry name" value="Laminin subunit alpha"/>
    <property type="match status" value="1"/>
</dbReference>
<feature type="coiled-coil region" evidence="14">
    <location>
        <begin position="1140"/>
        <end position="1195"/>
    </location>
</feature>
<evidence type="ECO:0000259" key="15">
    <source>
        <dbReference type="PROSITE" id="PS50025"/>
    </source>
</evidence>
<feature type="disulfide bond" evidence="13">
    <location>
        <begin position="919"/>
        <end position="933"/>
    </location>
</feature>
<dbReference type="Gene3D" id="2.60.120.200">
    <property type="match status" value="5"/>
</dbReference>
<dbReference type="FunFam" id="2.10.25.10:FF:000189">
    <property type="entry name" value="Laminin subunit alpha 2"/>
    <property type="match status" value="1"/>
</dbReference>
<dbReference type="InterPro" id="IPR000742">
    <property type="entry name" value="EGF"/>
</dbReference>
<feature type="disulfide bond" evidence="13">
    <location>
        <begin position="369"/>
        <end position="378"/>
    </location>
</feature>
<evidence type="ECO:0000256" key="7">
    <source>
        <dbReference type="ARBA" id="ARBA00022889"/>
    </source>
</evidence>
<evidence type="ECO:0000259" key="17">
    <source>
        <dbReference type="PROSITE" id="PS51115"/>
    </source>
</evidence>
<dbReference type="CDD" id="cd00055">
    <property type="entry name" value="EGF_Lam"/>
    <property type="match status" value="11"/>
</dbReference>
<keyword evidence="10" id="KW-0325">Glycoprotein</keyword>
<protein>
    <recommendedName>
        <fullName evidence="20">Laminin subunit alpha</fullName>
    </recommendedName>
</protein>
<feature type="disulfide bond" evidence="13">
    <location>
        <begin position="461"/>
        <end position="470"/>
    </location>
</feature>
<dbReference type="OrthoDB" id="10011303at2759"/>
<dbReference type="SMART" id="SM00282">
    <property type="entry name" value="LamG"/>
    <property type="match status" value="5"/>
</dbReference>
<feature type="domain" description="Laminin G" evidence="15">
    <location>
        <begin position="2460"/>
        <end position="2633"/>
    </location>
</feature>
<keyword evidence="3" id="KW-0272">Extracellular matrix</keyword>
<keyword evidence="19" id="KW-1185">Reference proteome</keyword>
<dbReference type="FunFam" id="2.10.25.10:FF:000083">
    <property type="entry name" value="Laminin subunit alpha"/>
    <property type="match status" value="1"/>
</dbReference>
<dbReference type="FunFam" id="2.10.25.10:FF:000224">
    <property type="entry name" value="Usherin"/>
    <property type="match status" value="1"/>
</dbReference>
<dbReference type="EMBL" id="OV121132">
    <property type="protein sequence ID" value="CAH0547112.1"/>
    <property type="molecule type" value="Genomic_DNA"/>
</dbReference>
<dbReference type="InterPro" id="IPR056863">
    <property type="entry name" value="LMN_ATRN_NET-like_EGF"/>
</dbReference>
<evidence type="ECO:0000256" key="2">
    <source>
        <dbReference type="ARBA" id="ARBA00022525"/>
    </source>
</evidence>
<dbReference type="PROSITE" id="PS51115">
    <property type="entry name" value="LAMININ_IVA"/>
    <property type="match status" value="1"/>
</dbReference>
<dbReference type="CDD" id="cd00110">
    <property type="entry name" value="LamG"/>
    <property type="match status" value="5"/>
</dbReference>
<keyword evidence="11 13" id="KW-0424">Laminin EGF-like domain</keyword>
<dbReference type="PANTHER" id="PTHR10574:SF406">
    <property type="entry name" value="LAMININ SUBUNIT ALPHA 5"/>
    <property type="match status" value="1"/>
</dbReference>
<dbReference type="GO" id="GO:0045995">
    <property type="term" value="P:regulation of embryonic development"/>
    <property type="evidence" value="ECO:0007669"/>
    <property type="project" value="InterPro"/>
</dbReference>
<evidence type="ECO:0000256" key="5">
    <source>
        <dbReference type="ARBA" id="ARBA00022737"/>
    </source>
</evidence>
<feature type="domain" description="Laminin G" evidence="15">
    <location>
        <begin position="1637"/>
        <end position="1831"/>
    </location>
</feature>
<evidence type="ECO:0000256" key="4">
    <source>
        <dbReference type="ARBA" id="ARBA00022729"/>
    </source>
</evidence>
<dbReference type="GO" id="GO:0048731">
    <property type="term" value="P:system development"/>
    <property type="evidence" value="ECO:0007669"/>
    <property type="project" value="UniProtKB-ARBA"/>
</dbReference>
<feature type="disulfide bond" evidence="13">
    <location>
        <begin position="350"/>
        <end position="367"/>
    </location>
</feature>
<dbReference type="GO" id="GO:0005102">
    <property type="term" value="F:signaling receptor binding"/>
    <property type="evidence" value="ECO:0007669"/>
    <property type="project" value="InterPro"/>
</dbReference>
<evidence type="ECO:0000256" key="8">
    <source>
        <dbReference type="ARBA" id="ARBA00023054"/>
    </source>
</evidence>
<proteinExistence type="predicted"/>
<feature type="domain" description="Laminin EGF-like" evidence="16">
    <location>
        <begin position="439"/>
        <end position="485"/>
    </location>
</feature>
<dbReference type="PROSITE" id="PS50027">
    <property type="entry name" value="EGF_LAM_2"/>
    <property type="match status" value="8"/>
</dbReference>
<evidence type="ECO:0000313" key="18">
    <source>
        <dbReference type="EMBL" id="CAH0547112.1"/>
    </source>
</evidence>